<evidence type="ECO:0000256" key="4">
    <source>
        <dbReference type="PROSITE-ProRule" id="PRU00708"/>
    </source>
</evidence>
<dbReference type="Pfam" id="PF20431">
    <property type="entry name" value="E_motif"/>
    <property type="match status" value="1"/>
</dbReference>
<dbReference type="CDD" id="cd01837">
    <property type="entry name" value="SGNH_plant_lipase_like"/>
    <property type="match status" value="1"/>
</dbReference>
<evidence type="ECO:0000256" key="2">
    <source>
        <dbReference type="ARBA" id="ARBA00008668"/>
    </source>
</evidence>
<dbReference type="Pfam" id="PF14432">
    <property type="entry name" value="DYW_deaminase"/>
    <property type="match status" value="1"/>
</dbReference>
<dbReference type="OrthoDB" id="1028258at2759"/>
<dbReference type="GO" id="GO:0016788">
    <property type="term" value="F:hydrolase activity, acting on ester bonds"/>
    <property type="evidence" value="ECO:0007669"/>
    <property type="project" value="InterPro"/>
</dbReference>
<dbReference type="InterPro" id="IPR011990">
    <property type="entry name" value="TPR-like_helical_dom_sf"/>
</dbReference>
<feature type="signal peptide" evidence="5">
    <location>
        <begin position="1"/>
        <end position="38"/>
    </location>
</feature>
<feature type="chain" id="PRO_5032959501" description="DYW domain-containing protein" evidence="5">
    <location>
        <begin position="39"/>
        <end position="1022"/>
    </location>
</feature>
<dbReference type="InterPro" id="IPR001087">
    <property type="entry name" value="GDSL"/>
</dbReference>
<dbReference type="InterPro" id="IPR032867">
    <property type="entry name" value="DYW_dom"/>
</dbReference>
<dbReference type="Pfam" id="PF01535">
    <property type="entry name" value="PPR"/>
    <property type="match status" value="10"/>
</dbReference>
<dbReference type="FunFam" id="1.25.40.10:FF:000125">
    <property type="entry name" value="Pentatricopeptide repeat-containing protein"/>
    <property type="match status" value="2"/>
</dbReference>
<dbReference type="InterPro" id="IPR046960">
    <property type="entry name" value="PPR_At4g14850-like_plant"/>
</dbReference>
<dbReference type="PANTHER" id="PTHR47926:SF373">
    <property type="entry name" value="TETRATRICOPEPTIDE-LIKE HELICAL DOMAIN SUPERFAMILY, DYW DOMAIN-CONTAINING PROTEIN"/>
    <property type="match status" value="1"/>
</dbReference>
<dbReference type="GO" id="GO:0003723">
    <property type="term" value="F:RNA binding"/>
    <property type="evidence" value="ECO:0007669"/>
    <property type="project" value="InterPro"/>
</dbReference>
<dbReference type="FunFam" id="1.25.40.10:FF:001506">
    <property type="entry name" value="Os03g0317100 protein"/>
    <property type="match status" value="1"/>
</dbReference>
<dbReference type="Pfam" id="PF13041">
    <property type="entry name" value="PPR_2"/>
    <property type="match status" value="2"/>
</dbReference>
<dbReference type="NCBIfam" id="TIGR00756">
    <property type="entry name" value="PPR"/>
    <property type="match status" value="10"/>
</dbReference>
<feature type="repeat" description="PPR" evidence="4">
    <location>
        <begin position="396"/>
        <end position="430"/>
    </location>
</feature>
<dbReference type="InterPro" id="IPR035669">
    <property type="entry name" value="SGNH_plant_lipase-like"/>
</dbReference>
<evidence type="ECO:0000313" key="8">
    <source>
        <dbReference type="Proteomes" id="UP000626092"/>
    </source>
</evidence>
<evidence type="ECO:0000313" key="7">
    <source>
        <dbReference type="EMBL" id="KAF7126908.1"/>
    </source>
</evidence>
<dbReference type="FunFam" id="1.25.40.10:FF:000366">
    <property type="entry name" value="Pentatricopeptide (PPR) repeat-containing protein"/>
    <property type="match status" value="1"/>
</dbReference>
<dbReference type="EMBL" id="WJXA01000011">
    <property type="protein sequence ID" value="KAF7126908.1"/>
    <property type="molecule type" value="Genomic_DNA"/>
</dbReference>
<dbReference type="GO" id="GO:0048731">
    <property type="term" value="P:system development"/>
    <property type="evidence" value="ECO:0007669"/>
    <property type="project" value="UniProtKB-ARBA"/>
</dbReference>
<dbReference type="Gene3D" id="1.25.40.10">
    <property type="entry name" value="Tetratricopeptide repeat domain"/>
    <property type="match status" value="5"/>
</dbReference>
<feature type="repeat" description="PPR" evidence="4">
    <location>
        <begin position="458"/>
        <end position="488"/>
    </location>
</feature>
<gene>
    <name evidence="7" type="ORF">RHSIM_Rhsim11G0099100</name>
</gene>
<dbReference type="InterPro" id="IPR002885">
    <property type="entry name" value="PPR_rpt"/>
</dbReference>
<dbReference type="PANTHER" id="PTHR47926">
    <property type="entry name" value="PENTATRICOPEPTIDE REPEAT-CONTAINING PROTEIN"/>
    <property type="match status" value="1"/>
</dbReference>
<comment type="similarity">
    <text evidence="1">Belongs to the PPR family. PCMP-H subfamily.</text>
</comment>
<evidence type="ECO:0000259" key="6">
    <source>
        <dbReference type="Pfam" id="PF14432"/>
    </source>
</evidence>
<dbReference type="Pfam" id="PF00657">
    <property type="entry name" value="Lipase_GDSL"/>
    <property type="match status" value="1"/>
</dbReference>
<feature type="repeat" description="PPR" evidence="4">
    <location>
        <begin position="489"/>
        <end position="523"/>
    </location>
</feature>
<feature type="domain" description="DYW" evidence="6">
    <location>
        <begin position="930"/>
        <end position="1022"/>
    </location>
</feature>
<dbReference type="PROSITE" id="PS51375">
    <property type="entry name" value="PPR"/>
    <property type="match status" value="7"/>
</dbReference>
<accession>A0A834LAV5</accession>
<name>A0A834LAV5_RHOSS</name>
<keyword evidence="3" id="KW-0677">Repeat</keyword>
<organism evidence="7 8">
    <name type="scientific">Rhododendron simsii</name>
    <name type="common">Sims's rhododendron</name>
    <dbReference type="NCBI Taxonomy" id="118357"/>
    <lineage>
        <taxon>Eukaryota</taxon>
        <taxon>Viridiplantae</taxon>
        <taxon>Streptophyta</taxon>
        <taxon>Embryophyta</taxon>
        <taxon>Tracheophyta</taxon>
        <taxon>Spermatophyta</taxon>
        <taxon>Magnoliopsida</taxon>
        <taxon>eudicotyledons</taxon>
        <taxon>Gunneridae</taxon>
        <taxon>Pentapetalae</taxon>
        <taxon>asterids</taxon>
        <taxon>Ericales</taxon>
        <taxon>Ericaceae</taxon>
        <taxon>Ericoideae</taxon>
        <taxon>Rhodoreae</taxon>
        <taxon>Rhododendron</taxon>
    </lineage>
</organism>
<dbReference type="Gene3D" id="3.40.50.1110">
    <property type="entry name" value="SGNH hydrolase"/>
    <property type="match status" value="1"/>
</dbReference>
<keyword evidence="5" id="KW-0732">Signal</keyword>
<dbReference type="GO" id="GO:0008270">
    <property type="term" value="F:zinc ion binding"/>
    <property type="evidence" value="ECO:0007669"/>
    <property type="project" value="InterPro"/>
</dbReference>
<proteinExistence type="inferred from homology"/>
<dbReference type="GO" id="GO:0009451">
    <property type="term" value="P:RNA modification"/>
    <property type="evidence" value="ECO:0007669"/>
    <property type="project" value="InterPro"/>
</dbReference>
<feature type="repeat" description="PPR" evidence="4">
    <location>
        <begin position="365"/>
        <end position="395"/>
    </location>
</feature>
<feature type="repeat" description="PPR" evidence="4">
    <location>
        <begin position="714"/>
        <end position="748"/>
    </location>
</feature>
<comment type="caution">
    <text evidence="7">The sequence shown here is derived from an EMBL/GenBank/DDBJ whole genome shotgun (WGS) entry which is preliminary data.</text>
</comment>
<feature type="repeat" description="PPR" evidence="4">
    <location>
        <begin position="613"/>
        <end position="647"/>
    </location>
</feature>
<dbReference type="InterPro" id="IPR036514">
    <property type="entry name" value="SGNH_hydro_sf"/>
</dbReference>
<keyword evidence="8" id="KW-1185">Reference proteome</keyword>
<dbReference type="AlphaFoldDB" id="A0A834LAV5"/>
<dbReference type="SUPFAM" id="SSF48452">
    <property type="entry name" value="TPR-like"/>
    <property type="match status" value="1"/>
</dbReference>
<reference evidence="7" key="1">
    <citation type="submission" date="2019-11" db="EMBL/GenBank/DDBJ databases">
        <authorList>
            <person name="Liu Y."/>
            <person name="Hou J."/>
            <person name="Li T.-Q."/>
            <person name="Guan C.-H."/>
            <person name="Wu X."/>
            <person name="Wu H.-Z."/>
            <person name="Ling F."/>
            <person name="Zhang R."/>
            <person name="Shi X.-G."/>
            <person name="Ren J.-P."/>
            <person name="Chen E.-F."/>
            <person name="Sun J.-M."/>
        </authorList>
    </citation>
    <scope>NUCLEOTIDE SEQUENCE</scope>
    <source>
        <strain evidence="7">Adult_tree_wgs_1</strain>
        <tissue evidence="7">Leaves</tissue>
    </source>
</reference>
<evidence type="ECO:0000256" key="5">
    <source>
        <dbReference type="SAM" id="SignalP"/>
    </source>
</evidence>
<dbReference type="InterPro" id="IPR046848">
    <property type="entry name" value="E_motif"/>
</dbReference>
<protein>
    <recommendedName>
        <fullName evidence="6">DYW domain-containing protein</fullName>
    </recommendedName>
</protein>
<feature type="repeat" description="PPR" evidence="4">
    <location>
        <begin position="551"/>
        <end position="585"/>
    </location>
</feature>
<evidence type="ECO:0000256" key="3">
    <source>
        <dbReference type="ARBA" id="ARBA00022737"/>
    </source>
</evidence>
<comment type="similarity">
    <text evidence="2">Belongs to the 'GDSL' lipolytic enzyme family.</text>
</comment>
<evidence type="ECO:0000256" key="1">
    <source>
        <dbReference type="ARBA" id="ARBA00006643"/>
    </source>
</evidence>
<dbReference type="Proteomes" id="UP000626092">
    <property type="component" value="Unassembled WGS sequence"/>
</dbReference>
<sequence>MASLSTHLLRTSSPFALPLAAFFCIFLSLQLLPRPVLSQCNSVPVIFNFGDSNSDTGGLVAGLGYPVNPPNGRAFFGTSAGRLSDGRLVIDFLCQSVNASFLSPYMESLGSTFRNGANFAVVGSSTLPKFLPFALNVQVMQFLRFKARSLQLAAAGFGNMISDEAFRNALYMIDIGQNDLADSFSKNLSYVQVIKRIPFVTTEIKNAVKAIYGQGGRKFWIHNTGPLGCLPQKLSMVQRSPNDLDPHGCLSRYNAAAGVFNEALRHLCTEMSSELTDATIVYVDIYSIKYDLIANSTKYGFSSPLMACCGYGGPPYNYDIKFPLIRCRAYCSSVPTSANSQIAWLSRLGQIENARKLFDQMPQKNIVSWNSIIAGYFQNNQPAEARCLFDRMPERNTVSWNGLISGYVKNRMVKEARKVFDTMPERNVVSWTAMVRGYVEEGCISVAESLFWQMPERNVVSWTVMLGGLIRDRRIDEARRLFDMMPVKDVVVRTNLMAGYCQEGRMDEARELFDEMPSRNVVSWTTMVSGYVQNQRVDIARKLFEVMPEKNEVTWTAMLMGYTQCGRIVEAAELFDAMPIKSVIACNAMILGFGQNGEVFNARKVFEQMREKDDGTWSAMIKVYERKGCELEALDLFTLMQRQGIRANFPSLISILSVCASLASLDHGRQVHAQMLRSQFDSDVYVSSALITMYIKCGDLVKAKWVFDRFSPKDIVMWNSIITGYAQHGLGEEALQVFYEMCSLGIVTDDITFVGVLSACSYTGKVKEGLEIFESLKTKYLVDPSMEHYACMVDLLGRAGRLKEAMDLIEKMPVEPDAIIWGSVMGACKMHMNLDLAEVAAKKLLQLEPGNAGPYILLSNIYASRGRWADVAELRKDMRSKKVSKSPGCSWIEVEKKVHMFTGGEIMPHPENPMILRMLEKLGGLLREAGYSPDGSFVFHDVDEEEKVRSLGHHSEKLAVAYGLLKVPAPIPIRVMKNLRVCGDCHSAIKLIAKITGREIILRDANRFHHFKDGVCSCKDYW</sequence>